<dbReference type="Gene3D" id="3.90.850.10">
    <property type="entry name" value="Fumarylacetoacetase-like, C-terminal domain"/>
    <property type="match status" value="1"/>
</dbReference>
<organism evidence="1 2">
    <name type="scientific">Caballeronia catudaia</name>
    <dbReference type="NCBI Taxonomy" id="1777136"/>
    <lineage>
        <taxon>Bacteria</taxon>
        <taxon>Pseudomonadati</taxon>
        <taxon>Pseudomonadota</taxon>
        <taxon>Betaproteobacteria</taxon>
        <taxon>Burkholderiales</taxon>
        <taxon>Burkholderiaceae</taxon>
        <taxon>Caballeronia</taxon>
    </lineage>
</organism>
<name>A0A158BLW6_9BURK</name>
<evidence type="ECO:0000313" key="2">
    <source>
        <dbReference type="Proteomes" id="UP000054870"/>
    </source>
</evidence>
<dbReference type="InterPro" id="IPR050772">
    <property type="entry name" value="Hydratase-Decarb/MhpD_sf"/>
</dbReference>
<dbReference type="GO" id="GO:0008684">
    <property type="term" value="F:2-oxopent-4-enoate hydratase activity"/>
    <property type="evidence" value="ECO:0007669"/>
    <property type="project" value="TreeGrafter"/>
</dbReference>
<protein>
    <submittedName>
        <fullName evidence="1">2-keto-4-pentenoate hydratase</fullName>
    </submittedName>
</protein>
<reference evidence="1" key="1">
    <citation type="submission" date="2016-01" db="EMBL/GenBank/DDBJ databases">
        <authorList>
            <person name="Peeters C."/>
        </authorList>
    </citation>
    <scope>NUCLEOTIDE SEQUENCE [LARGE SCALE GENOMIC DNA]</scope>
    <source>
        <strain evidence="1">LMG 29318</strain>
    </source>
</reference>
<dbReference type="EMBL" id="FCOF02000016">
    <property type="protein sequence ID" value="SAK71058.1"/>
    <property type="molecule type" value="Genomic_DNA"/>
</dbReference>
<comment type="caution">
    <text evidence="1">The sequence shown here is derived from an EMBL/GenBank/DDBJ whole genome shotgun (WGS) entry which is preliminary data.</text>
</comment>
<sequence>MGKSTRRPEMPNPVDASQRVALWHEKAASILVAARCQNTQVERLPVELRPSTVDEGFAIQRKVSDALGRETGAWKCALPTAGKVIAAPIYADLIYRSVECSISARSAQSTVKAEPELACFIKRDLPPRRYAYSEAEVLDALGDVHLALELLGSRYSQPASLTFPELLADGLFNAGLVIGPRVEFPDGATPDHLPAEFTISLTTAGEAPVRLEGRHPDGNVLLPIVWLANFLRERGLGLQAGRAVITGSYGGVLELPLGRPLDIGFGDLGILPIRFLFSE</sequence>
<dbReference type="Proteomes" id="UP000054870">
    <property type="component" value="Unassembled WGS sequence"/>
</dbReference>
<accession>A0A158BLW6</accession>
<dbReference type="AlphaFoldDB" id="A0A158BLW6"/>
<dbReference type="PANTHER" id="PTHR30143:SF0">
    <property type="entry name" value="2-KETO-4-PENTENOATE HYDRATASE"/>
    <property type="match status" value="1"/>
</dbReference>
<keyword evidence="2" id="KW-1185">Reference proteome</keyword>
<dbReference type="InterPro" id="IPR036663">
    <property type="entry name" value="Fumarylacetoacetase_C_sf"/>
</dbReference>
<evidence type="ECO:0000313" key="1">
    <source>
        <dbReference type="EMBL" id="SAK71058.1"/>
    </source>
</evidence>
<gene>
    <name evidence="1" type="ORF">AWB75_03680</name>
</gene>
<dbReference type="PANTHER" id="PTHR30143">
    <property type="entry name" value="ACID HYDRATASE"/>
    <property type="match status" value="1"/>
</dbReference>
<dbReference type="SUPFAM" id="SSF56529">
    <property type="entry name" value="FAH"/>
    <property type="match status" value="1"/>
</dbReference>
<proteinExistence type="predicted"/>
<dbReference type="GO" id="GO:0005737">
    <property type="term" value="C:cytoplasm"/>
    <property type="evidence" value="ECO:0007669"/>
    <property type="project" value="TreeGrafter"/>
</dbReference>
<dbReference type="RefSeq" id="WP_327219305.1">
    <property type="nucleotide sequence ID" value="NZ_FCOF02000016.1"/>
</dbReference>